<dbReference type="CDD" id="cd07302">
    <property type="entry name" value="CHD"/>
    <property type="match status" value="1"/>
</dbReference>
<dbReference type="InterPro" id="IPR001054">
    <property type="entry name" value="A/G_cyclase"/>
</dbReference>
<keyword evidence="4" id="KW-1185">Reference proteome</keyword>
<dbReference type="InterPro" id="IPR050697">
    <property type="entry name" value="Adenylyl/Guanylyl_Cyclase_3/4"/>
</dbReference>
<comment type="caution">
    <text evidence="3">The sequence shown here is derived from an EMBL/GenBank/DDBJ whole genome shotgun (WGS) entry which is preliminary data.</text>
</comment>
<sequence>MGQIAKDAKAAVRCALEMASALESLNQRWLSQGRPTVTMRVGIATGTVVAGSLGGIHRLEYTTIGDCVNRAARLESFDKSIDGGICRILINKRTYKYIDGHFATHLIGSVQIRGRQRLTTIYQVLLAQQT</sequence>
<evidence type="ECO:0000256" key="1">
    <source>
        <dbReference type="ARBA" id="ARBA00005381"/>
    </source>
</evidence>
<dbReference type="SUPFAM" id="SSF55073">
    <property type="entry name" value="Nucleotide cyclase"/>
    <property type="match status" value="1"/>
</dbReference>
<dbReference type="InterPro" id="IPR029787">
    <property type="entry name" value="Nucleotide_cyclase"/>
</dbReference>
<comment type="similarity">
    <text evidence="1">Belongs to the adenylyl cyclase class-3 family.</text>
</comment>
<dbReference type="PANTHER" id="PTHR43081:SF1">
    <property type="entry name" value="ADENYLATE CYCLASE, TERMINAL-DIFFERENTIATION SPECIFIC"/>
    <property type="match status" value="1"/>
</dbReference>
<dbReference type="Gene3D" id="3.30.70.1230">
    <property type="entry name" value="Nucleotide cyclase"/>
    <property type="match status" value="1"/>
</dbReference>
<feature type="domain" description="Guanylate cyclase" evidence="2">
    <location>
        <begin position="1"/>
        <end position="75"/>
    </location>
</feature>
<dbReference type="GO" id="GO:0035556">
    <property type="term" value="P:intracellular signal transduction"/>
    <property type="evidence" value="ECO:0007669"/>
    <property type="project" value="InterPro"/>
</dbReference>
<dbReference type="Proteomes" id="UP001050975">
    <property type="component" value="Unassembled WGS sequence"/>
</dbReference>
<dbReference type="AlphaFoldDB" id="A0AAV3X3H2"/>
<reference evidence="3" key="1">
    <citation type="submission" date="2019-10" db="EMBL/GenBank/DDBJ databases">
        <title>Draft genome sequece of Microseira wollei NIES-4236.</title>
        <authorList>
            <person name="Yamaguchi H."/>
            <person name="Suzuki S."/>
            <person name="Kawachi M."/>
        </authorList>
    </citation>
    <scope>NUCLEOTIDE SEQUENCE</scope>
    <source>
        <strain evidence="3">NIES-4236</strain>
    </source>
</reference>
<protein>
    <recommendedName>
        <fullName evidence="2">Guanylate cyclase domain-containing protein</fullName>
    </recommendedName>
</protein>
<dbReference type="PROSITE" id="PS50125">
    <property type="entry name" value="GUANYLATE_CYCLASE_2"/>
    <property type="match status" value="1"/>
</dbReference>
<proteinExistence type="inferred from homology"/>
<evidence type="ECO:0000313" key="4">
    <source>
        <dbReference type="Proteomes" id="UP001050975"/>
    </source>
</evidence>
<dbReference type="EMBL" id="BLAY01000015">
    <property type="protein sequence ID" value="GET36619.1"/>
    <property type="molecule type" value="Genomic_DNA"/>
</dbReference>
<organism evidence="3 4">
    <name type="scientific">Microseira wollei NIES-4236</name>
    <dbReference type="NCBI Taxonomy" id="2530354"/>
    <lineage>
        <taxon>Bacteria</taxon>
        <taxon>Bacillati</taxon>
        <taxon>Cyanobacteriota</taxon>
        <taxon>Cyanophyceae</taxon>
        <taxon>Oscillatoriophycideae</taxon>
        <taxon>Aerosakkonematales</taxon>
        <taxon>Aerosakkonemataceae</taxon>
        <taxon>Microseira</taxon>
    </lineage>
</organism>
<gene>
    <name evidence="3" type="ORF">MiSe_13700</name>
</gene>
<accession>A0AAV3X3H2</accession>
<evidence type="ECO:0000313" key="3">
    <source>
        <dbReference type="EMBL" id="GET36619.1"/>
    </source>
</evidence>
<dbReference type="GO" id="GO:0004016">
    <property type="term" value="F:adenylate cyclase activity"/>
    <property type="evidence" value="ECO:0007669"/>
    <property type="project" value="UniProtKB-ARBA"/>
</dbReference>
<evidence type="ECO:0000259" key="2">
    <source>
        <dbReference type="PROSITE" id="PS50125"/>
    </source>
</evidence>
<dbReference type="GO" id="GO:0009190">
    <property type="term" value="P:cyclic nucleotide biosynthetic process"/>
    <property type="evidence" value="ECO:0007669"/>
    <property type="project" value="InterPro"/>
</dbReference>
<dbReference type="PANTHER" id="PTHR43081">
    <property type="entry name" value="ADENYLATE CYCLASE, TERMINAL-DIFFERENTIATION SPECIFIC-RELATED"/>
    <property type="match status" value="1"/>
</dbReference>
<dbReference type="RefSeq" id="WP_226576566.1">
    <property type="nucleotide sequence ID" value="NZ_BLAY01000015.1"/>
</dbReference>
<dbReference type="Pfam" id="PF00211">
    <property type="entry name" value="Guanylate_cyc"/>
    <property type="match status" value="1"/>
</dbReference>
<name>A0AAV3X3H2_9CYAN</name>